<feature type="domain" description="TLC" evidence="7">
    <location>
        <begin position="45"/>
        <end position="244"/>
    </location>
</feature>
<dbReference type="GO" id="GO:0097035">
    <property type="term" value="P:regulation of membrane lipid distribution"/>
    <property type="evidence" value="ECO:0007669"/>
    <property type="project" value="TreeGrafter"/>
</dbReference>
<dbReference type="PROSITE" id="PS50922">
    <property type="entry name" value="TLC"/>
    <property type="match status" value="1"/>
</dbReference>
<dbReference type="GO" id="GO:0055091">
    <property type="term" value="P:phospholipid homeostasis"/>
    <property type="evidence" value="ECO:0007669"/>
    <property type="project" value="TreeGrafter"/>
</dbReference>
<evidence type="ECO:0000256" key="4">
    <source>
        <dbReference type="ARBA" id="ARBA00023136"/>
    </source>
</evidence>
<gene>
    <name evidence="8" type="ORF">BLA29_001817</name>
</gene>
<dbReference type="PANTHER" id="PTHR13439">
    <property type="entry name" value="CT120 PROTEIN"/>
    <property type="match status" value="1"/>
</dbReference>
<comment type="subcellular location">
    <subcellularLocation>
        <location evidence="1">Membrane</location>
        <topology evidence="1">Multi-pass membrane protein</topology>
    </subcellularLocation>
</comment>
<dbReference type="GO" id="GO:0007009">
    <property type="term" value="P:plasma membrane organization"/>
    <property type="evidence" value="ECO:0007669"/>
    <property type="project" value="TreeGrafter"/>
</dbReference>
<reference evidence="8 9" key="1">
    <citation type="submission" date="2017-03" db="EMBL/GenBank/DDBJ databases">
        <title>Genome Survey of Euroglyphus maynei.</title>
        <authorList>
            <person name="Arlian L.G."/>
            <person name="Morgan M.S."/>
            <person name="Rider S.D."/>
        </authorList>
    </citation>
    <scope>NUCLEOTIDE SEQUENCE [LARGE SCALE GENOMIC DNA]</scope>
    <source>
        <strain evidence="8">Arlian Lab</strain>
        <tissue evidence="8">Whole body</tissue>
    </source>
</reference>
<feature type="transmembrane region" description="Helical" evidence="6">
    <location>
        <begin position="119"/>
        <end position="136"/>
    </location>
</feature>
<keyword evidence="9" id="KW-1185">Reference proteome</keyword>
<evidence type="ECO:0000256" key="2">
    <source>
        <dbReference type="ARBA" id="ARBA00022692"/>
    </source>
</evidence>
<feature type="transmembrane region" description="Helical" evidence="6">
    <location>
        <begin position="211"/>
        <end position="232"/>
    </location>
</feature>
<evidence type="ECO:0000256" key="3">
    <source>
        <dbReference type="ARBA" id="ARBA00022989"/>
    </source>
</evidence>
<dbReference type="EMBL" id="MUJZ01040362">
    <property type="protein sequence ID" value="OTF75789.1"/>
    <property type="molecule type" value="Genomic_DNA"/>
</dbReference>
<proteinExistence type="predicted"/>
<sequence>MAMLTPNNGLLVAIISSIAINRISFILTNTKFIYPKNVRESNQSYYYWRYRNFFISFIHAFITGIGSLLCVLSNPMLLWDVIDTASDWGYLLTSFSLGSRYFIYDTVEMAAYIKKKGTTELLLHHFLVISCFLNTVMYKRFIGYNMLALLIEISNIFLHFRQLLLLSNHSKSSSLYRINSVTNIVLFLLVRGACMFGLWYTLIIFIDRLPFITKLTAIISMIGISITSVILFQRLWNSDFVTISNTIQQRKKFPNENNCSKNVMMNQYGGDEDDFTYEGSIDSDIKSGMETKKSN</sequence>
<evidence type="ECO:0000259" key="7">
    <source>
        <dbReference type="PROSITE" id="PS50922"/>
    </source>
</evidence>
<dbReference type="SMART" id="SM00724">
    <property type="entry name" value="TLC"/>
    <property type="match status" value="1"/>
</dbReference>
<feature type="transmembrane region" description="Helical" evidence="6">
    <location>
        <begin position="181"/>
        <end position="205"/>
    </location>
</feature>
<dbReference type="AlphaFoldDB" id="A0A1Y3B4Q5"/>
<dbReference type="Pfam" id="PF03798">
    <property type="entry name" value="TRAM_LAG1_CLN8"/>
    <property type="match status" value="1"/>
</dbReference>
<keyword evidence="4 5" id="KW-0472">Membrane</keyword>
<dbReference type="OrthoDB" id="10266980at2759"/>
<dbReference type="InterPro" id="IPR006634">
    <property type="entry name" value="TLC-dom"/>
</dbReference>
<dbReference type="Proteomes" id="UP000194236">
    <property type="component" value="Unassembled WGS sequence"/>
</dbReference>
<protein>
    <submittedName>
        <fullName evidence="8">TLC domain-containing protein</fullName>
    </submittedName>
</protein>
<dbReference type="GO" id="GO:0071709">
    <property type="term" value="P:membrane assembly"/>
    <property type="evidence" value="ECO:0007669"/>
    <property type="project" value="TreeGrafter"/>
</dbReference>
<evidence type="ECO:0000313" key="9">
    <source>
        <dbReference type="Proteomes" id="UP000194236"/>
    </source>
</evidence>
<evidence type="ECO:0000313" key="8">
    <source>
        <dbReference type="EMBL" id="OTF75789.1"/>
    </source>
</evidence>
<organism evidence="8 9">
    <name type="scientific">Euroglyphus maynei</name>
    <name type="common">Mayne's house dust mite</name>
    <dbReference type="NCBI Taxonomy" id="6958"/>
    <lineage>
        <taxon>Eukaryota</taxon>
        <taxon>Metazoa</taxon>
        <taxon>Ecdysozoa</taxon>
        <taxon>Arthropoda</taxon>
        <taxon>Chelicerata</taxon>
        <taxon>Arachnida</taxon>
        <taxon>Acari</taxon>
        <taxon>Acariformes</taxon>
        <taxon>Sarcoptiformes</taxon>
        <taxon>Astigmata</taxon>
        <taxon>Psoroptidia</taxon>
        <taxon>Analgoidea</taxon>
        <taxon>Pyroglyphidae</taxon>
        <taxon>Pyroglyphinae</taxon>
        <taxon>Euroglyphus</taxon>
    </lineage>
</organism>
<dbReference type="InterPro" id="IPR050846">
    <property type="entry name" value="TLCD"/>
</dbReference>
<feature type="transmembrane region" description="Helical" evidence="6">
    <location>
        <begin position="88"/>
        <end position="107"/>
    </location>
</feature>
<evidence type="ECO:0000256" key="1">
    <source>
        <dbReference type="ARBA" id="ARBA00004141"/>
    </source>
</evidence>
<feature type="transmembrane region" description="Helical" evidence="6">
    <location>
        <begin position="53"/>
        <end position="76"/>
    </location>
</feature>
<name>A0A1Y3B4Q5_EURMA</name>
<feature type="transmembrane region" description="Helical" evidence="6">
    <location>
        <begin position="142"/>
        <end position="160"/>
    </location>
</feature>
<evidence type="ECO:0000256" key="6">
    <source>
        <dbReference type="SAM" id="Phobius"/>
    </source>
</evidence>
<evidence type="ECO:0000256" key="5">
    <source>
        <dbReference type="PROSITE-ProRule" id="PRU00205"/>
    </source>
</evidence>
<feature type="transmembrane region" description="Helical" evidence="6">
    <location>
        <begin position="12"/>
        <end position="32"/>
    </location>
</feature>
<dbReference type="GO" id="GO:0005886">
    <property type="term" value="C:plasma membrane"/>
    <property type="evidence" value="ECO:0007669"/>
    <property type="project" value="TreeGrafter"/>
</dbReference>
<accession>A0A1Y3B4Q5</accession>
<keyword evidence="2 5" id="KW-0812">Transmembrane</keyword>
<keyword evidence="3 6" id="KW-1133">Transmembrane helix</keyword>
<comment type="caution">
    <text evidence="8">The sequence shown here is derived from an EMBL/GenBank/DDBJ whole genome shotgun (WGS) entry which is preliminary data.</text>
</comment>
<dbReference type="PANTHER" id="PTHR13439:SF4">
    <property type="entry name" value="TLC DOMAIN-CONTAINING PROTEIN"/>
    <property type="match status" value="1"/>
</dbReference>